<proteinExistence type="predicted"/>
<name>A0A328V8Q5_9CHLR</name>
<dbReference type="Proteomes" id="UP000248706">
    <property type="component" value="Unassembled WGS sequence"/>
</dbReference>
<dbReference type="EMBL" id="MCIF01000002">
    <property type="protein sequence ID" value="RAQ93987.1"/>
    <property type="molecule type" value="Genomic_DNA"/>
</dbReference>
<keyword evidence="1" id="KW-0472">Membrane</keyword>
<dbReference type="AlphaFoldDB" id="A0A328V8Q5"/>
<organism evidence="2 3">
    <name type="scientific">Thermogemmatispora tikiterensis</name>
    <dbReference type="NCBI Taxonomy" id="1825093"/>
    <lineage>
        <taxon>Bacteria</taxon>
        <taxon>Bacillati</taxon>
        <taxon>Chloroflexota</taxon>
        <taxon>Ktedonobacteria</taxon>
        <taxon>Thermogemmatisporales</taxon>
        <taxon>Thermogemmatisporaceae</taxon>
        <taxon>Thermogemmatispora</taxon>
    </lineage>
</organism>
<feature type="transmembrane region" description="Helical" evidence="1">
    <location>
        <begin position="33"/>
        <end position="53"/>
    </location>
</feature>
<evidence type="ECO:0000313" key="3">
    <source>
        <dbReference type="Proteomes" id="UP000248706"/>
    </source>
</evidence>
<protein>
    <submittedName>
        <fullName evidence="2">Uncharacterized protein</fullName>
    </submittedName>
</protein>
<sequence>MTGLLRLPPLLSMGIIVALAAYLVYRLVHAGTLQPLTIILLALLAFIFVRLLFRLRSRGNESESND</sequence>
<reference evidence="2 3" key="1">
    <citation type="submission" date="2016-08" db="EMBL/GenBank/DDBJ databases">
        <title>Analysis of Carbohydrate Active Enzymes in Thermogemmatispora T81 Reveals Carbohydrate Degradation Ability.</title>
        <authorList>
            <person name="Tomazini A."/>
            <person name="Lal S."/>
            <person name="Stott M."/>
            <person name="Henrissat B."/>
            <person name="Polikarpov I."/>
            <person name="Sparling R."/>
            <person name="Levin D.B."/>
        </authorList>
    </citation>
    <scope>NUCLEOTIDE SEQUENCE [LARGE SCALE GENOMIC DNA]</scope>
    <source>
        <strain evidence="2 3">T81</strain>
    </source>
</reference>
<keyword evidence="3" id="KW-1185">Reference proteome</keyword>
<comment type="caution">
    <text evidence="2">The sequence shown here is derived from an EMBL/GenBank/DDBJ whole genome shotgun (WGS) entry which is preliminary data.</text>
</comment>
<accession>A0A328V8Q5</accession>
<keyword evidence="1" id="KW-0812">Transmembrane</keyword>
<keyword evidence="1" id="KW-1133">Transmembrane helix</keyword>
<evidence type="ECO:0000313" key="2">
    <source>
        <dbReference type="EMBL" id="RAQ93987.1"/>
    </source>
</evidence>
<feature type="transmembrane region" description="Helical" evidence="1">
    <location>
        <begin position="7"/>
        <end position="27"/>
    </location>
</feature>
<evidence type="ECO:0000256" key="1">
    <source>
        <dbReference type="SAM" id="Phobius"/>
    </source>
</evidence>
<gene>
    <name evidence="2" type="ORF">A4R35_00485</name>
</gene>